<evidence type="ECO:0000256" key="3">
    <source>
        <dbReference type="ARBA" id="ARBA00022729"/>
    </source>
</evidence>
<keyword evidence="3 4" id="KW-0732">Signal</keyword>
<dbReference type="Pfam" id="PF01547">
    <property type="entry name" value="SBP_bac_1"/>
    <property type="match status" value="1"/>
</dbReference>
<accession>A0A4R3JHJ1</accession>
<dbReference type="InterPro" id="IPR006059">
    <property type="entry name" value="SBP"/>
</dbReference>
<dbReference type="PROSITE" id="PS51257">
    <property type="entry name" value="PROKAR_LIPOPROTEIN"/>
    <property type="match status" value="1"/>
</dbReference>
<dbReference type="Proteomes" id="UP000294613">
    <property type="component" value="Unassembled WGS sequence"/>
</dbReference>
<dbReference type="EMBL" id="BHEO01000002">
    <property type="protein sequence ID" value="GBU03924.1"/>
    <property type="molecule type" value="Genomic_DNA"/>
</dbReference>
<evidence type="ECO:0000313" key="8">
    <source>
        <dbReference type="Proteomes" id="UP000702954"/>
    </source>
</evidence>
<dbReference type="SUPFAM" id="SSF53850">
    <property type="entry name" value="Periplasmic binding protein-like II"/>
    <property type="match status" value="1"/>
</dbReference>
<dbReference type="RefSeq" id="WP_116441085.1">
    <property type="nucleotide sequence ID" value="NZ_BHEO01000002.1"/>
</dbReference>
<dbReference type="EMBL" id="SLZV01000023">
    <property type="protein sequence ID" value="TCS65437.1"/>
    <property type="molecule type" value="Genomic_DNA"/>
</dbReference>
<gene>
    <name evidence="6" type="ORF">EDD74_1233</name>
    <name evidence="5" type="ORF">FAEUMB_04650</name>
</gene>
<comment type="similarity">
    <text evidence="1">Belongs to the bacterial solute-binding protein 1 family.</text>
</comment>
<dbReference type="PANTHER" id="PTHR43649:SF34">
    <property type="entry name" value="ABC TRANSPORTER PERIPLASMIC-BINDING PROTEIN YCJN-RELATED"/>
    <property type="match status" value="1"/>
</dbReference>
<reference evidence="6 7" key="2">
    <citation type="submission" date="2019-03" db="EMBL/GenBank/DDBJ databases">
        <title>Genomic Encyclopedia of Type Strains, Phase IV (KMG-IV): sequencing the most valuable type-strain genomes for metagenomic binning, comparative biology and taxonomic classification.</title>
        <authorList>
            <person name="Goeker M."/>
        </authorList>
    </citation>
    <scope>NUCLEOTIDE SEQUENCE [LARGE SCALE GENOMIC DNA]</scope>
    <source>
        <strain evidence="6 7">DSM 103426</strain>
    </source>
</reference>
<evidence type="ECO:0000313" key="6">
    <source>
        <dbReference type="EMBL" id="TCS65437.1"/>
    </source>
</evidence>
<reference evidence="5 8" key="1">
    <citation type="journal article" date="2018" name="Int. J. Syst. Evol. Microbiol.">
        <title>Draft Genome Sequence of Faecalimonas umbilicata JCM 30896T, an Acetate-Producing Bacterium Isolated from Human Feces.</title>
        <authorList>
            <person name="Sakamoto M."/>
            <person name="Ikeyama N."/>
            <person name="Yuki M."/>
            <person name="Ohkuma M."/>
        </authorList>
    </citation>
    <scope>NUCLEOTIDE SEQUENCE [LARGE SCALE GENOMIC DNA]</scope>
    <source>
        <strain evidence="5 8">EGH7</strain>
    </source>
</reference>
<evidence type="ECO:0000256" key="2">
    <source>
        <dbReference type="ARBA" id="ARBA00022448"/>
    </source>
</evidence>
<dbReference type="Proteomes" id="UP000702954">
    <property type="component" value="Unassembled WGS sequence"/>
</dbReference>
<evidence type="ECO:0000313" key="5">
    <source>
        <dbReference type="EMBL" id="GBU03924.1"/>
    </source>
</evidence>
<protein>
    <submittedName>
        <fullName evidence="6">Carbohydrate ABC transporter substrate-binding protein (CUT1 family)</fullName>
    </submittedName>
    <submittedName>
        <fullName evidence="5">Sugar ABC transporter substrate-binding protein</fullName>
    </submittedName>
</protein>
<proteinExistence type="inferred from homology"/>
<dbReference type="PANTHER" id="PTHR43649">
    <property type="entry name" value="ARABINOSE-BINDING PROTEIN-RELATED"/>
    <property type="match status" value="1"/>
</dbReference>
<keyword evidence="2" id="KW-0813">Transport</keyword>
<evidence type="ECO:0000313" key="7">
    <source>
        <dbReference type="Proteomes" id="UP000294613"/>
    </source>
</evidence>
<name>A0A4R3JHJ1_9FIRM</name>
<dbReference type="InterPro" id="IPR050490">
    <property type="entry name" value="Bact_solute-bd_prot1"/>
</dbReference>
<evidence type="ECO:0000256" key="1">
    <source>
        <dbReference type="ARBA" id="ARBA00008520"/>
    </source>
</evidence>
<organism evidence="6 7">
    <name type="scientific">Faecalimonas umbilicata</name>
    <dbReference type="NCBI Taxonomy" id="1912855"/>
    <lineage>
        <taxon>Bacteria</taxon>
        <taxon>Bacillati</taxon>
        <taxon>Bacillota</taxon>
        <taxon>Clostridia</taxon>
        <taxon>Lachnospirales</taxon>
        <taxon>Lachnospiraceae</taxon>
        <taxon>Faecalimonas</taxon>
    </lineage>
</organism>
<sequence length="421" mass="46180">MRKKLVSLLLVTAMSVTALAGCGSKADGTEGSKKEAQSITFMAPDWAVPTDEQLDEFTKETGIEVVVNEVGWDDIREKMVTAAAGGQAVADVVEVDWSWVGEFYAADWLEPLEVSDEVKADMPTLETFTKDGKVLAIPYANDYRLSYYNTEQFEKAGITEEPQTWEDVLEACRTLKSTGTVEHPFAIALNAEEKTTTCLMWLAYTMNGVVYNEDGTLNEESVTEALKYMETLIQEELVDPADKTSSGMDAYKRLTGGSASFLTGPTSFVSRSTNPEECSVVGQITPILTPGKEGKSEVTMALPEALGVTKFSKNKEAAKKFVEWYTSADMQKKLNETNSAIPTRNSVLEELINDDKIQNAGAMLEEAKLISSPFPDGIPSYYAEMSNAMYNAINKMALGELTAEEAFKEMDTKITELAGQK</sequence>
<comment type="caution">
    <text evidence="6">The sequence shown here is derived from an EMBL/GenBank/DDBJ whole genome shotgun (WGS) entry which is preliminary data.</text>
</comment>
<dbReference type="AlphaFoldDB" id="A0A4R3JHJ1"/>
<dbReference type="CDD" id="cd13585">
    <property type="entry name" value="PBP2_TMBP_like"/>
    <property type="match status" value="1"/>
</dbReference>
<keyword evidence="8" id="KW-1185">Reference proteome</keyword>
<feature type="signal peptide" evidence="4">
    <location>
        <begin position="1"/>
        <end position="20"/>
    </location>
</feature>
<dbReference type="Gene3D" id="3.40.190.10">
    <property type="entry name" value="Periplasmic binding protein-like II"/>
    <property type="match status" value="1"/>
</dbReference>
<feature type="chain" id="PRO_5038886300" evidence="4">
    <location>
        <begin position="21"/>
        <end position="421"/>
    </location>
</feature>
<evidence type="ECO:0000256" key="4">
    <source>
        <dbReference type="SAM" id="SignalP"/>
    </source>
</evidence>